<dbReference type="GO" id="GO:0003887">
    <property type="term" value="F:DNA-directed DNA polymerase activity"/>
    <property type="evidence" value="ECO:0007669"/>
    <property type="project" value="UniProtKB-KW"/>
</dbReference>
<evidence type="ECO:0000256" key="6">
    <source>
        <dbReference type="ARBA" id="ARBA00022801"/>
    </source>
</evidence>
<dbReference type="AlphaFoldDB" id="A0A9Q3DYQ3"/>
<dbReference type="PROSITE" id="PS50994">
    <property type="entry name" value="INTEGRASE"/>
    <property type="match status" value="1"/>
</dbReference>
<keyword evidence="6" id="KW-0378">Hydrolase</keyword>
<keyword evidence="18" id="KW-1185">Reference proteome</keyword>
<evidence type="ECO:0000256" key="13">
    <source>
        <dbReference type="ARBA" id="ARBA00048173"/>
    </source>
</evidence>
<dbReference type="GO" id="GO:0032196">
    <property type="term" value="P:transposition"/>
    <property type="evidence" value="ECO:0007669"/>
    <property type="project" value="UniProtKB-KW"/>
</dbReference>
<evidence type="ECO:0000313" key="17">
    <source>
        <dbReference type="EMBL" id="MBW0509113.1"/>
    </source>
</evidence>
<feature type="chain" id="PRO_5040307646" description="Integrase catalytic domain-containing protein" evidence="15">
    <location>
        <begin position="29"/>
        <end position="748"/>
    </location>
</feature>
<dbReference type="OrthoDB" id="2640446at2759"/>
<keyword evidence="11" id="KW-0239">DNA-directed DNA polymerase</keyword>
<dbReference type="GO" id="GO:0003723">
    <property type="term" value="F:RNA binding"/>
    <property type="evidence" value="ECO:0007669"/>
    <property type="project" value="UniProtKB-KW"/>
</dbReference>
<evidence type="ECO:0000256" key="7">
    <source>
        <dbReference type="ARBA" id="ARBA00022842"/>
    </source>
</evidence>
<feature type="domain" description="Integrase catalytic" evidence="16">
    <location>
        <begin position="126"/>
        <end position="291"/>
    </location>
</feature>
<dbReference type="PANTHER" id="PTHR42648">
    <property type="entry name" value="TRANSPOSASE, PUTATIVE-RELATED"/>
    <property type="match status" value="1"/>
</dbReference>
<evidence type="ECO:0000256" key="8">
    <source>
        <dbReference type="ARBA" id="ARBA00022884"/>
    </source>
</evidence>
<evidence type="ECO:0000256" key="14">
    <source>
        <dbReference type="ARBA" id="ARBA00049244"/>
    </source>
</evidence>
<dbReference type="GO" id="GO:0016787">
    <property type="term" value="F:hydrolase activity"/>
    <property type="evidence" value="ECO:0007669"/>
    <property type="project" value="UniProtKB-KW"/>
</dbReference>
<proteinExistence type="predicted"/>
<protein>
    <recommendedName>
        <fullName evidence="16">Integrase catalytic domain-containing protein</fullName>
    </recommendedName>
</protein>
<comment type="catalytic activity">
    <reaction evidence="14">
        <text>DNA(n) + a 2'-deoxyribonucleoside 5'-triphosphate = DNA(n+1) + diphosphate</text>
        <dbReference type="Rhea" id="RHEA:22508"/>
        <dbReference type="Rhea" id="RHEA-COMP:17339"/>
        <dbReference type="Rhea" id="RHEA-COMP:17340"/>
        <dbReference type="ChEBI" id="CHEBI:33019"/>
        <dbReference type="ChEBI" id="CHEBI:61560"/>
        <dbReference type="ChEBI" id="CHEBI:173112"/>
        <dbReference type="EC" id="2.7.7.7"/>
    </reaction>
</comment>
<evidence type="ECO:0000256" key="4">
    <source>
        <dbReference type="ARBA" id="ARBA00022723"/>
    </source>
</evidence>
<feature type="signal peptide" evidence="15">
    <location>
        <begin position="1"/>
        <end position="28"/>
    </location>
</feature>
<evidence type="ECO:0000256" key="5">
    <source>
        <dbReference type="ARBA" id="ARBA00022759"/>
    </source>
</evidence>
<dbReference type="InterPro" id="IPR012337">
    <property type="entry name" value="RNaseH-like_sf"/>
</dbReference>
<evidence type="ECO:0000256" key="10">
    <source>
        <dbReference type="ARBA" id="ARBA00022918"/>
    </source>
</evidence>
<keyword evidence="5" id="KW-0255">Endonuclease</keyword>
<keyword evidence="15" id="KW-0732">Signal</keyword>
<dbReference type="GO" id="GO:0046872">
    <property type="term" value="F:metal ion binding"/>
    <property type="evidence" value="ECO:0007669"/>
    <property type="project" value="UniProtKB-KW"/>
</dbReference>
<dbReference type="PANTHER" id="PTHR42648:SF11">
    <property type="entry name" value="TRANSPOSON TY4-P GAG-POL POLYPROTEIN"/>
    <property type="match status" value="1"/>
</dbReference>
<dbReference type="InterPro" id="IPR001584">
    <property type="entry name" value="Integrase_cat-core"/>
</dbReference>
<evidence type="ECO:0000256" key="15">
    <source>
        <dbReference type="SAM" id="SignalP"/>
    </source>
</evidence>
<comment type="caution">
    <text evidence="17">The sequence shown here is derived from an EMBL/GenBank/DDBJ whole genome shotgun (WGS) entry which is preliminary data.</text>
</comment>
<evidence type="ECO:0000256" key="2">
    <source>
        <dbReference type="ARBA" id="ARBA00022695"/>
    </source>
</evidence>
<evidence type="ECO:0000259" key="16">
    <source>
        <dbReference type="PROSITE" id="PS50994"/>
    </source>
</evidence>
<dbReference type="Gene3D" id="3.30.420.10">
    <property type="entry name" value="Ribonuclease H-like superfamily/Ribonuclease H"/>
    <property type="match status" value="1"/>
</dbReference>
<name>A0A9Q3DYQ3_9BASI</name>
<evidence type="ECO:0000256" key="12">
    <source>
        <dbReference type="ARBA" id="ARBA00023172"/>
    </source>
</evidence>
<comment type="catalytic activity">
    <reaction evidence="13">
        <text>DNA(n) + a 2'-deoxyribonucleoside 5'-triphosphate = DNA(n+1) + diphosphate</text>
        <dbReference type="Rhea" id="RHEA:22508"/>
        <dbReference type="Rhea" id="RHEA-COMP:17339"/>
        <dbReference type="Rhea" id="RHEA-COMP:17340"/>
        <dbReference type="ChEBI" id="CHEBI:33019"/>
        <dbReference type="ChEBI" id="CHEBI:61560"/>
        <dbReference type="ChEBI" id="CHEBI:173112"/>
        <dbReference type="EC" id="2.7.7.49"/>
    </reaction>
</comment>
<evidence type="ECO:0000313" key="18">
    <source>
        <dbReference type="Proteomes" id="UP000765509"/>
    </source>
</evidence>
<keyword evidence="10" id="KW-0695">RNA-directed DNA polymerase</keyword>
<keyword evidence="1" id="KW-0815">Transposition</keyword>
<dbReference type="InterPro" id="IPR036397">
    <property type="entry name" value="RNaseH_sf"/>
</dbReference>
<dbReference type="InterPro" id="IPR039537">
    <property type="entry name" value="Retrotran_Ty1/copia-like"/>
</dbReference>
<dbReference type="CDD" id="cd09272">
    <property type="entry name" value="RNase_HI_RT_Ty1"/>
    <property type="match status" value="1"/>
</dbReference>
<keyword evidence="4" id="KW-0479">Metal-binding</keyword>
<dbReference type="GO" id="GO:0005634">
    <property type="term" value="C:nucleus"/>
    <property type="evidence" value="ECO:0007669"/>
    <property type="project" value="UniProtKB-ARBA"/>
</dbReference>
<sequence>MQGGRCAPFQKLILSLLVSNMLVSTTVRNDFWWMDVVPGGETKVSAAASSTPVCFEMNPISFPDSKTISLREWHECLGHASDRVVVSFLQQHVLSFNPKRWQAFYCNICAKSKSTHQLAKAFTDIPKYKPLDLLVLDVMGPFTKDAQGFRYLLTVWDHVLMFSIVYPLKLQSDAPAAILDAINKVRVRTKVAPRALRTDKACEFTSTSFVDSLVKLGVSFCPSLPYSPQENSEVECLNRTLGDMARAMLTQSRMPTCFWQFAYESACFIHNRIPNSRCPNSSPYQELYGQPPSITTLYPFGTNTLVHIPAVNQRHKLDARAIGCKLLKPLLSSGCLLWEPSTNKMVQSASFIFPQFQLSNVPLESSNKGSLRHIFNAMLLGEVPMEKYFKSENQAIDLIIMAKDVSIPTHLGKALSGAYQENLRAACQAELDQMATRERNLDGTVEKFKACLVARGDRQQPGINCTKTYTPTASLMSLCLLIGTAVLKVLSLKKALYGMRQAGRCWWKFLCGCPLLPYGYTSNIPSAISNFRNALCTELDIKWLDKLTQIVGLECAIGEGEVGMTQKHLTEGILEAYPWQLIRRDAPLPVLPVGGIAPTVKTLDPTPFRLVIGLLAYLVSGTRPDLALTLNYLAHHSMAPTTEHWELLDHVIGWGGYLERSQTGFIIKLGEAPISVVALSTCAAEYVALSGLTQHFVQAINQFTQLTGHFDKSIFCDNQAAVQVAINNKSRKRMQYLDRAFFFVKDTI</sequence>
<organism evidence="17 18">
    <name type="scientific">Austropuccinia psidii MF-1</name>
    <dbReference type="NCBI Taxonomy" id="1389203"/>
    <lineage>
        <taxon>Eukaryota</taxon>
        <taxon>Fungi</taxon>
        <taxon>Dikarya</taxon>
        <taxon>Basidiomycota</taxon>
        <taxon>Pucciniomycotina</taxon>
        <taxon>Pucciniomycetes</taxon>
        <taxon>Pucciniales</taxon>
        <taxon>Sphaerophragmiaceae</taxon>
        <taxon>Austropuccinia</taxon>
    </lineage>
</organism>
<dbReference type="GO" id="GO:0015074">
    <property type="term" value="P:DNA integration"/>
    <property type="evidence" value="ECO:0007669"/>
    <property type="project" value="UniProtKB-KW"/>
</dbReference>
<dbReference type="GO" id="GO:0006310">
    <property type="term" value="P:DNA recombination"/>
    <property type="evidence" value="ECO:0007669"/>
    <property type="project" value="UniProtKB-KW"/>
</dbReference>
<reference evidence="17" key="1">
    <citation type="submission" date="2021-03" db="EMBL/GenBank/DDBJ databases">
        <title>Draft genome sequence of rust myrtle Austropuccinia psidii MF-1, a brazilian biotype.</title>
        <authorList>
            <person name="Quecine M.C."/>
            <person name="Pachon D.M.R."/>
            <person name="Bonatelli M.L."/>
            <person name="Correr F.H."/>
            <person name="Franceschini L.M."/>
            <person name="Leite T.F."/>
            <person name="Margarido G.R.A."/>
            <person name="Almeida C.A."/>
            <person name="Ferrarezi J.A."/>
            <person name="Labate C.A."/>
        </authorList>
    </citation>
    <scope>NUCLEOTIDE SEQUENCE</scope>
    <source>
        <strain evidence="17">MF-1</strain>
    </source>
</reference>
<dbReference type="EMBL" id="AVOT02020750">
    <property type="protein sequence ID" value="MBW0509113.1"/>
    <property type="molecule type" value="Genomic_DNA"/>
</dbReference>
<dbReference type="SUPFAM" id="SSF53098">
    <property type="entry name" value="Ribonuclease H-like"/>
    <property type="match status" value="1"/>
</dbReference>
<keyword evidence="7" id="KW-0460">Magnesium</keyword>
<dbReference type="Proteomes" id="UP000765509">
    <property type="component" value="Unassembled WGS sequence"/>
</dbReference>
<keyword evidence="9" id="KW-0229">DNA integration</keyword>
<keyword evidence="2" id="KW-0548">Nucleotidyltransferase</keyword>
<evidence type="ECO:0000256" key="9">
    <source>
        <dbReference type="ARBA" id="ARBA00022908"/>
    </source>
</evidence>
<keyword evidence="8" id="KW-0694">RNA-binding</keyword>
<keyword evidence="12" id="KW-0233">DNA recombination</keyword>
<dbReference type="GO" id="GO:0004519">
    <property type="term" value="F:endonuclease activity"/>
    <property type="evidence" value="ECO:0007669"/>
    <property type="project" value="UniProtKB-KW"/>
</dbReference>
<dbReference type="GO" id="GO:0003964">
    <property type="term" value="F:RNA-directed DNA polymerase activity"/>
    <property type="evidence" value="ECO:0007669"/>
    <property type="project" value="UniProtKB-KW"/>
</dbReference>
<evidence type="ECO:0000256" key="11">
    <source>
        <dbReference type="ARBA" id="ARBA00022932"/>
    </source>
</evidence>
<keyword evidence="11" id="KW-0808">Transferase</keyword>
<evidence type="ECO:0000256" key="3">
    <source>
        <dbReference type="ARBA" id="ARBA00022722"/>
    </source>
</evidence>
<accession>A0A9Q3DYQ3</accession>
<keyword evidence="3" id="KW-0540">Nuclease</keyword>
<evidence type="ECO:0000256" key="1">
    <source>
        <dbReference type="ARBA" id="ARBA00022578"/>
    </source>
</evidence>
<gene>
    <name evidence="17" type="ORF">O181_048828</name>
</gene>